<feature type="transmembrane region" description="Helical" evidence="5">
    <location>
        <begin position="167"/>
        <end position="187"/>
    </location>
</feature>
<feature type="transmembrane region" description="Helical" evidence="5">
    <location>
        <begin position="86"/>
        <end position="104"/>
    </location>
</feature>
<dbReference type="Proteomes" id="UP000176915">
    <property type="component" value="Unassembled WGS sequence"/>
</dbReference>
<evidence type="ECO:0000313" key="8">
    <source>
        <dbReference type="Proteomes" id="UP000176915"/>
    </source>
</evidence>
<reference evidence="7 8" key="1">
    <citation type="journal article" date="2016" name="Nat. Commun.">
        <title>Thousands of microbial genomes shed light on interconnected biogeochemical processes in an aquifer system.</title>
        <authorList>
            <person name="Anantharaman K."/>
            <person name="Brown C.T."/>
            <person name="Hug L.A."/>
            <person name="Sharon I."/>
            <person name="Castelle C.J."/>
            <person name="Probst A.J."/>
            <person name="Thomas B.C."/>
            <person name="Singh A."/>
            <person name="Wilkins M.J."/>
            <person name="Karaoz U."/>
            <person name="Brodie E.L."/>
            <person name="Williams K.H."/>
            <person name="Hubbard S.S."/>
            <person name="Banfield J.F."/>
        </authorList>
    </citation>
    <scope>NUCLEOTIDE SEQUENCE [LARGE SCALE GENOMIC DNA]</scope>
</reference>
<feature type="transmembrane region" description="Helical" evidence="5">
    <location>
        <begin position="244"/>
        <end position="275"/>
    </location>
</feature>
<keyword evidence="2 5" id="KW-0812">Transmembrane</keyword>
<accession>A0A1F5SV82</accession>
<evidence type="ECO:0000256" key="5">
    <source>
        <dbReference type="SAM" id="Phobius"/>
    </source>
</evidence>
<evidence type="ECO:0000256" key="2">
    <source>
        <dbReference type="ARBA" id="ARBA00022692"/>
    </source>
</evidence>
<dbReference type="PANTHER" id="PTHR37422">
    <property type="entry name" value="TEICHURONIC ACID BIOSYNTHESIS PROTEIN TUAE"/>
    <property type="match status" value="1"/>
</dbReference>
<dbReference type="Pfam" id="PF04932">
    <property type="entry name" value="Wzy_C"/>
    <property type="match status" value="1"/>
</dbReference>
<organism evidence="7 8">
    <name type="scientific">Candidatus Falkowbacteria bacterium RIFCSPLOWO2_12_FULL_45_13</name>
    <dbReference type="NCBI Taxonomy" id="1797991"/>
    <lineage>
        <taxon>Bacteria</taxon>
        <taxon>Candidatus Falkowiibacteriota</taxon>
    </lineage>
</organism>
<evidence type="ECO:0000256" key="3">
    <source>
        <dbReference type="ARBA" id="ARBA00022989"/>
    </source>
</evidence>
<feature type="transmembrane region" description="Helical" evidence="5">
    <location>
        <begin position="365"/>
        <end position="389"/>
    </location>
</feature>
<dbReference type="AlphaFoldDB" id="A0A1F5SV82"/>
<dbReference type="PANTHER" id="PTHR37422:SF13">
    <property type="entry name" value="LIPOPOLYSACCHARIDE BIOSYNTHESIS PROTEIN PA4999-RELATED"/>
    <property type="match status" value="1"/>
</dbReference>
<dbReference type="InterPro" id="IPR007016">
    <property type="entry name" value="O-antigen_ligase-rel_domated"/>
</dbReference>
<feature type="transmembrane region" description="Helical" evidence="5">
    <location>
        <begin position="401"/>
        <end position="419"/>
    </location>
</feature>
<feature type="domain" description="O-antigen ligase-related" evidence="6">
    <location>
        <begin position="246"/>
        <end position="380"/>
    </location>
</feature>
<feature type="transmembrane region" description="Helical" evidence="5">
    <location>
        <begin position="282"/>
        <end position="303"/>
    </location>
</feature>
<comment type="caution">
    <text evidence="7">The sequence shown here is derived from an EMBL/GenBank/DDBJ whole genome shotgun (WGS) entry which is preliminary data.</text>
</comment>
<gene>
    <name evidence="7" type="ORF">A3H09_00840</name>
</gene>
<dbReference type="GO" id="GO:0016020">
    <property type="term" value="C:membrane"/>
    <property type="evidence" value="ECO:0007669"/>
    <property type="project" value="UniProtKB-SubCell"/>
</dbReference>
<comment type="subcellular location">
    <subcellularLocation>
        <location evidence="1">Membrane</location>
        <topology evidence="1">Multi-pass membrane protein</topology>
    </subcellularLocation>
</comment>
<feature type="transmembrane region" description="Helical" evidence="5">
    <location>
        <begin position="116"/>
        <end position="135"/>
    </location>
</feature>
<feature type="transmembrane region" description="Helical" evidence="5">
    <location>
        <begin position="55"/>
        <end position="74"/>
    </location>
</feature>
<protein>
    <recommendedName>
        <fullName evidence="6">O-antigen ligase-related domain-containing protein</fullName>
    </recommendedName>
</protein>
<evidence type="ECO:0000259" key="6">
    <source>
        <dbReference type="Pfam" id="PF04932"/>
    </source>
</evidence>
<dbReference type="EMBL" id="MFFY01000047">
    <property type="protein sequence ID" value="OGF30529.1"/>
    <property type="molecule type" value="Genomic_DNA"/>
</dbReference>
<feature type="transmembrane region" description="Helical" evidence="5">
    <location>
        <begin position="142"/>
        <end position="161"/>
    </location>
</feature>
<feature type="transmembrane region" description="Helical" evidence="5">
    <location>
        <begin position="207"/>
        <end position="232"/>
    </location>
</feature>
<keyword evidence="4 5" id="KW-0472">Membrane</keyword>
<name>A0A1F5SV82_9BACT</name>
<feature type="transmembrane region" description="Helical" evidence="5">
    <location>
        <begin position="16"/>
        <end position="49"/>
    </location>
</feature>
<evidence type="ECO:0000256" key="4">
    <source>
        <dbReference type="ARBA" id="ARBA00023136"/>
    </source>
</evidence>
<evidence type="ECO:0000256" key="1">
    <source>
        <dbReference type="ARBA" id="ARBA00004141"/>
    </source>
</evidence>
<feature type="transmembrane region" description="Helical" evidence="5">
    <location>
        <begin position="425"/>
        <end position="446"/>
    </location>
</feature>
<sequence length="457" mass="51446">MVQAAQTSSGRKLIKLSLLVILVLAVSVFFNLAGAYIIFASLAIFWGWVFFRDKLHFFLVLSIPALAYGQFISFPITVNWVYEASLTEVLIILVFLIFIIDKFIGGELKIIRTNSLLYLLAAYLIISLISFVNIIDFRLYIVGLKAVVFSCLAYFLSLNLLDNKQKIDLFIFSLAATALILSSQILIKFYQIGWSDKFFFERSSITIASGAIATVAAILALILPVVLSHYFYFNNQNKIKPLLFFGFITGSLALFLTLGKAAIFSLSLGLGYLFVKLKGKRIIFTLAALVFVVFSFIFFFAFFSGLLERLSRVFIDSNSKFRILEYQTGWKIIKDNFWFGAGAGQQLHYFKKMLNFDKAELVNNFFFQAWIDLGVLGLGLTALIFGNIYRRAVNFSKSVKPAELTIVCGFIAALIVSLLNGLAEVTFFALPYAIIFWCLVGVFYNLEKYGASISHNN</sequence>
<proteinExistence type="predicted"/>
<keyword evidence="3 5" id="KW-1133">Transmembrane helix</keyword>
<evidence type="ECO:0000313" key="7">
    <source>
        <dbReference type="EMBL" id="OGF30529.1"/>
    </source>
</evidence>
<dbReference type="InterPro" id="IPR051533">
    <property type="entry name" value="WaaL-like"/>
</dbReference>